<evidence type="ECO:0008006" key="4">
    <source>
        <dbReference type="Google" id="ProtNLM"/>
    </source>
</evidence>
<evidence type="ECO:0000313" key="3">
    <source>
        <dbReference type="Proteomes" id="UP001214638"/>
    </source>
</evidence>
<organism evidence="1 3">
    <name type="scientific">Babesia duncani</name>
    <dbReference type="NCBI Taxonomy" id="323732"/>
    <lineage>
        <taxon>Eukaryota</taxon>
        <taxon>Sar</taxon>
        <taxon>Alveolata</taxon>
        <taxon>Apicomplexa</taxon>
        <taxon>Aconoidasida</taxon>
        <taxon>Piroplasmida</taxon>
        <taxon>Babesiidae</taxon>
        <taxon>Babesia</taxon>
    </lineage>
</organism>
<sequence>MLMCINKITMQINYLNIDLGRTISPLETVNSKCFSIRSINAMPHIICAGGPFERNKWMNAIEASILCASTGVKSILPLIPGEEVLEDLQEEKPSGLNLFIHDGKLGRPEIYINGKTTQQLEQERRNVNLEDHQVSQLQSFDHLFPNYESDAENPISTTPLDPEAISEAKAEAGLNINNVPDLGFYKKQHAFL</sequence>
<dbReference type="EMBL" id="JALLKP010000002">
    <property type="protein sequence ID" value="KAK2196938.1"/>
    <property type="molecule type" value="Genomic_DNA"/>
</dbReference>
<dbReference type="GeneID" id="94336485"/>
<name>A0AAD9UMN9_9APIC</name>
<evidence type="ECO:0000313" key="2">
    <source>
        <dbReference type="EMBL" id="KAK2196938.1"/>
    </source>
</evidence>
<dbReference type="Proteomes" id="UP001214638">
    <property type="component" value="Unassembled WGS sequence"/>
</dbReference>
<dbReference type="RefSeq" id="XP_067803780.1">
    <property type="nucleotide sequence ID" value="XM_067947216.1"/>
</dbReference>
<reference evidence="1" key="1">
    <citation type="journal article" date="2023" name="Nat. Microbiol.">
        <title>Babesia duncani multi-omics identifies virulence factors and drug targets.</title>
        <authorList>
            <person name="Singh P."/>
            <person name="Lonardi S."/>
            <person name="Liang Q."/>
            <person name="Vydyam P."/>
            <person name="Khabirova E."/>
            <person name="Fang T."/>
            <person name="Gihaz S."/>
            <person name="Thekkiniath J."/>
            <person name="Munshi M."/>
            <person name="Abel S."/>
            <person name="Ciampossin L."/>
            <person name="Batugedara G."/>
            <person name="Gupta M."/>
            <person name="Lu X.M."/>
            <person name="Lenz T."/>
            <person name="Chakravarty S."/>
            <person name="Cornillot E."/>
            <person name="Hu Y."/>
            <person name="Ma W."/>
            <person name="Gonzalez L.M."/>
            <person name="Sanchez S."/>
            <person name="Estrada K."/>
            <person name="Sanchez-Flores A."/>
            <person name="Montero E."/>
            <person name="Harb O.S."/>
            <person name="Le Roch K.G."/>
            <person name="Mamoun C.B."/>
        </authorList>
    </citation>
    <scope>NUCLEOTIDE SEQUENCE</scope>
    <source>
        <strain evidence="1">WA1</strain>
    </source>
</reference>
<dbReference type="AlphaFoldDB" id="A0AAD9UMN9"/>
<proteinExistence type="predicted"/>
<gene>
    <name evidence="2" type="ORF">BdWA1_002187</name>
    <name evidence="1" type="ORF">BdWA1_003636</name>
</gene>
<keyword evidence="3" id="KW-1185">Reference proteome</keyword>
<accession>A0AAD9UMN9</accession>
<evidence type="ECO:0000313" key="1">
    <source>
        <dbReference type="EMBL" id="KAK2194891.1"/>
    </source>
</evidence>
<comment type="caution">
    <text evidence="1">The sequence shown here is derived from an EMBL/GenBank/DDBJ whole genome shotgun (WGS) entry which is preliminary data.</text>
</comment>
<dbReference type="EMBL" id="JALLKP010000030">
    <property type="protein sequence ID" value="KAK2194891.1"/>
    <property type="molecule type" value="Genomic_DNA"/>
</dbReference>
<dbReference type="SUPFAM" id="SSF50729">
    <property type="entry name" value="PH domain-like"/>
    <property type="match status" value="1"/>
</dbReference>
<protein>
    <recommendedName>
        <fullName evidence="4">PH domain-containing protein</fullName>
    </recommendedName>
</protein>
<dbReference type="KEGG" id="bdw:94336485"/>